<name>A0A9Q0KUX6_9MAGN</name>
<keyword evidence="5 6" id="KW-0472">Membrane</keyword>
<evidence type="ECO:0000256" key="3">
    <source>
        <dbReference type="ARBA" id="ARBA00022692"/>
    </source>
</evidence>
<dbReference type="InterPro" id="IPR050814">
    <property type="entry name" value="Myo-inositol_Transporter"/>
</dbReference>
<keyword evidence="4 6" id="KW-1133">Transmembrane helix</keyword>
<dbReference type="AlphaFoldDB" id="A0A9Q0KUX6"/>
<gene>
    <name evidence="8" type="ORF">NE237_001837</name>
</gene>
<keyword evidence="2" id="KW-0813">Transport</keyword>
<evidence type="ECO:0000256" key="5">
    <source>
        <dbReference type="ARBA" id="ARBA00023136"/>
    </source>
</evidence>
<dbReference type="PROSITE" id="PS50850">
    <property type="entry name" value="MFS"/>
    <property type="match status" value="1"/>
</dbReference>
<dbReference type="OrthoDB" id="6339427at2759"/>
<evidence type="ECO:0000256" key="6">
    <source>
        <dbReference type="SAM" id="Phobius"/>
    </source>
</evidence>
<proteinExistence type="predicted"/>
<evidence type="ECO:0000256" key="2">
    <source>
        <dbReference type="ARBA" id="ARBA00022448"/>
    </source>
</evidence>
<dbReference type="InterPro" id="IPR020846">
    <property type="entry name" value="MFS_dom"/>
</dbReference>
<sequence>MSKVELHLLLYYSSQALQGVARRLENIYDSDYGVMSGAALFIKDDLHINNTQVEILAGTLSFYSTFGSAAVGRTSDWLRRRYTIVITAVIFFIGALIMDFTINYTFLICFVAGSTLAMLSDCFCLYGRGITRLVSRLLNILP</sequence>
<dbReference type="GO" id="GO:0022857">
    <property type="term" value="F:transmembrane transporter activity"/>
    <property type="evidence" value="ECO:0007669"/>
    <property type="project" value="InterPro"/>
</dbReference>
<feature type="domain" description="Major facilitator superfamily (MFS) profile" evidence="7">
    <location>
        <begin position="1"/>
        <end position="142"/>
    </location>
</feature>
<dbReference type="GO" id="GO:0016020">
    <property type="term" value="C:membrane"/>
    <property type="evidence" value="ECO:0007669"/>
    <property type="project" value="UniProtKB-SubCell"/>
</dbReference>
<reference evidence="8" key="1">
    <citation type="journal article" date="2023" name="Plant J.">
        <title>The genome of the king protea, Protea cynaroides.</title>
        <authorList>
            <person name="Chang J."/>
            <person name="Duong T.A."/>
            <person name="Schoeman C."/>
            <person name="Ma X."/>
            <person name="Roodt D."/>
            <person name="Barker N."/>
            <person name="Li Z."/>
            <person name="Van de Peer Y."/>
            <person name="Mizrachi E."/>
        </authorList>
    </citation>
    <scope>NUCLEOTIDE SEQUENCE</scope>
    <source>
        <tissue evidence="8">Young leaves</tissue>
    </source>
</reference>
<comment type="caution">
    <text evidence="8">The sequence shown here is derived from an EMBL/GenBank/DDBJ whole genome shotgun (WGS) entry which is preliminary data.</text>
</comment>
<dbReference type="InterPro" id="IPR005828">
    <property type="entry name" value="MFS_sugar_transport-like"/>
</dbReference>
<keyword evidence="9" id="KW-1185">Reference proteome</keyword>
<dbReference type="InterPro" id="IPR036259">
    <property type="entry name" value="MFS_trans_sf"/>
</dbReference>
<dbReference type="Gene3D" id="1.20.1250.20">
    <property type="entry name" value="MFS general substrate transporter like domains"/>
    <property type="match status" value="1"/>
</dbReference>
<evidence type="ECO:0000256" key="1">
    <source>
        <dbReference type="ARBA" id="ARBA00004141"/>
    </source>
</evidence>
<accession>A0A9Q0KUX6</accession>
<dbReference type="SUPFAM" id="SSF103473">
    <property type="entry name" value="MFS general substrate transporter"/>
    <property type="match status" value="1"/>
</dbReference>
<feature type="transmembrane region" description="Helical" evidence="6">
    <location>
        <begin position="82"/>
        <end position="98"/>
    </location>
</feature>
<dbReference type="PANTHER" id="PTHR48020">
    <property type="entry name" value="PROTON MYO-INOSITOL COTRANSPORTER"/>
    <property type="match status" value="1"/>
</dbReference>
<dbReference type="Pfam" id="PF00083">
    <property type="entry name" value="Sugar_tr"/>
    <property type="match status" value="1"/>
</dbReference>
<protein>
    <recommendedName>
        <fullName evidence="7">Major facilitator superfamily (MFS) profile domain-containing protein</fullName>
    </recommendedName>
</protein>
<evidence type="ECO:0000259" key="7">
    <source>
        <dbReference type="PROSITE" id="PS50850"/>
    </source>
</evidence>
<dbReference type="EMBL" id="JAMYWD010000003">
    <property type="protein sequence ID" value="KAJ4976731.1"/>
    <property type="molecule type" value="Genomic_DNA"/>
</dbReference>
<dbReference type="Proteomes" id="UP001141806">
    <property type="component" value="Unassembled WGS sequence"/>
</dbReference>
<organism evidence="8 9">
    <name type="scientific">Protea cynaroides</name>
    <dbReference type="NCBI Taxonomy" id="273540"/>
    <lineage>
        <taxon>Eukaryota</taxon>
        <taxon>Viridiplantae</taxon>
        <taxon>Streptophyta</taxon>
        <taxon>Embryophyta</taxon>
        <taxon>Tracheophyta</taxon>
        <taxon>Spermatophyta</taxon>
        <taxon>Magnoliopsida</taxon>
        <taxon>Proteales</taxon>
        <taxon>Proteaceae</taxon>
        <taxon>Protea</taxon>
    </lineage>
</organism>
<evidence type="ECO:0000256" key="4">
    <source>
        <dbReference type="ARBA" id="ARBA00022989"/>
    </source>
</evidence>
<evidence type="ECO:0000313" key="9">
    <source>
        <dbReference type="Proteomes" id="UP001141806"/>
    </source>
</evidence>
<keyword evidence="3 6" id="KW-0812">Transmembrane</keyword>
<dbReference type="PANTHER" id="PTHR48020:SF49">
    <property type="entry name" value="SUGAR TRANSPORTER"/>
    <property type="match status" value="1"/>
</dbReference>
<feature type="transmembrane region" description="Helical" evidence="6">
    <location>
        <begin position="104"/>
        <end position="126"/>
    </location>
</feature>
<comment type="subcellular location">
    <subcellularLocation>
        <location evidence="1">Membrane</location>
        <topology evidence="1">Multi-pass membrane protein</topology>
    </subcellularLocation>
</comment>
<evidence type="ECO:0000313" key="8">
    <source>
        <dbReference type="EMBL" id="KAJ4976731.1"/>
    </source>
</evidence>